<evidence type="ECO:0000313" key="2">
    <source>
        <dbReference type="EMBL" id="GLS72945.1"/>
    </source>
</evidence>
<keyword evidence="3" id="KW-1185">Reference proteome</keyword>
<feature type="compositionally biased region" description="Basic and acidic residues" evidence="1">
    <location>
        <begin position="207"/>
        <end position="222"/>
    </location>
</feature>
<evidence type="ECO:0000256" key="1">
    <source>
        <dbReference type="SAM" id="MobiDB-lite"/>
    </source>
</evidence>
<proteinExistence type="predicted"/>
<dbReference type="Proteomes" id="UP001157440">
    <property type="component" value="Unassembled WGS sequence"/>
</dbReference>
<gene>
    <name evidence="2" type="ORF">GCM10007890_49600</name>
</gene>
<name>A0AA37TJH5_9HYPH</name>
<organism evidence="2 3">
    <name type="scientific">Methylobacterium tardum</name>
    <dbReference type="NCBI Taxonomy" id="374432"/>
    <lineage>
        <taxon>Bacteria</taxon>
        <taxon>Pseudomonadati</taxon>
        <taxon>Pseudomonadota</taxon>
        <taxon>Alphaproteobacteria</taxon>
        <taxon>Hyphomicrobiales</taxon>
        <taxon>Methylobacteriaceae</taxon>
        <taxon>Methylobacterium</taxon>
    </lineage>
</organism>
<evidence type="ECO:0000313" key="3">
    <source>
        <dbReference type="Proteomes" id="UP001157440"/>
    </source>
</evidence>
<dbReference type="RefSeq" id="WP_238195053.1">
    <property type="nucleotide sequence ID" value="NZ_BPQZ01000003.1"/>
</dbReference>
<protein>
    <submittedName>
        <fullName evidence="2">Uncharacterized protein</fullName>
    </submittedName>
</protein>
<comment type="caution">
    <text evidence="2">The sequence shown here is derived from an EMBL/GenBank/DDBJ whole genome shotgun (WGS) entry which is preliminary data.</text>
</comment>
<dbReference type="EMBL" id="BSPL01000023">
    <property type="protein sequence ID" value="GLS72945.1"/>
    <property type="molecule type" value="Genomic_DNA"/>
</dbReference>
<accession>A0AA37TJH5</accession>
<dbReference type="AlphaFoldDB" id="A0AA37TJH5"/>
<sequence>MTKIEAKRAVSPADLLKAAVTGKSESQPVSPPKDEATAPKVALAKRLTLPPLPPLDPRRLAVPGAALAVGALLGGGVIAMTRSPGVPNDTVMALSTTLDAGRTETARLASDIAQLHAVLADLRASTDTSRKEAANRSGVLGERLAQLDKSLNAKTAALGERFEQIEREQNARIASLTAQLDRRAAAPAAAAAKAEPTQTGSIAEAPRNADAKPAEPKVTEAKLADAKPVEPKMKTAAPEKPPVIDGWALRDVYDGTAILENRRRRLVEVAPGDMLPGVGRVEGVERHGREWVVVTRQGLVTPQPW</sequence>
<feature type="region of interest" description="Disordered" evidence="1">
    <location>
        <begin position="187"/>
        <end position="222"/>
    </location>
</feature>
<reference evidence="3" key="1">
    <citation type="journal article" date="2019" name="Int. J. Syst. Evol. Microbiol.">
        <title>The Global Catalogue of Microorganisms (GCM) 10K type strain sequencing project: providing services to taxonomists for standard genome sequencing and annotation.</title>
        <authorList>
            <consortium name="The Broad Institute Genomics Platform"/>
            <consortium name="The Broad Institute Genome Sequencing Center for Infectious Disease"/>
            <person name="Wu L."/>
            <person name="Ma J."/>
        </authorList>
    </citation>
    <scope>NUCLEOTIDE SEQUENCE [LARGE SCALE GENOMIC DNA]</scope>
    <source>
        <strain evidence="3">NBRC 103632</strain>
    </source>
</reference>
<feature type="region of interest" description="Disordered" evidence="1">
    <location>
        <begin position="18"/>
        <end position="38"/>
    </location>
</feature>